<evidence type="ECO:0000256" key="6">
    <source>
        <dbReference type="ARBA" id="ARBA00023136"/>
    </source>
</evidence>
<gene>
    <name evidence="12" type="ORF">K470DRAFT_257235</name>
</gene>
<dbReference type="PANTHER" id="PTHR13018:SF5">
    <property type="entry name" value="RE44586P"/>
    <property type="match status" value="1"/>
</dbReference>
<dbReference type="Pfam" id="PF14703">
    <property type="entry name" value="PHM7_cyt"/>
    <property type="match status" value="1"/>
</dbReference>
<evidence type="ECO:0000259" key="10">
    <source>
        <dbReference type="Pfam" id="PF13967"/>
    </source>
</evidence>
<keyword evidence="3" id="KW-0813">Transport</keyword>
<feature type="domain" description="CSC1/OSCA1-like cytosolic" evidence="11">
    <location>
        <begin position="224"/>
        <end position="411"/>
    </location>
</feature>
<feature type="transmembrane region" description="Helical" evidence="8">
    <location>
        <begin position="121"/>
        <end position="146"/>
    </location>
</feature>
<feature type="transmembrane region" description="Helical" evidence="8">
    <location>
        <begin position="645"/>
        <end position="664"/>
    </location>
</feature>
<evidence type="ECO:0000256" key="1">
    <source>
        <dbReference type="ARBA" id="ARBA00004141"/>
    </source>
</evidence>
<feature type="transmembrane region" description="Helical" evidence="8">
    <location>
        <begin position="676"/>
        <end position="696"/>
    </location>
</feature>
<evidence type="ECO:0000256" key="5">
    <source>
        <dbReference type="ARBA" id="ARBA00022989"/>
    </source>
</evidence>
<comment type="similarity">
    <text evidence="2">Belongs to the CSC1 (TC 1.A.17) family.</text>
</comment>
<feature type="transmembrane region" description="Helical" evidence="8">
    <location>
        <begin position="518"/>
        <end position="539"/>
    </location>
</feature>
<keyword evidence="5 8" id="KW-1133">Transmembrane helix</keyword>
<keyword evidence="13" id="KW-1185">Reference proteome</keyword>
<feature type="transmembrane region" description="Helical" evidence="8">
    <location>
        <begin position="708"/>
        <end position="727"/>
    </location>
</feature>
<evidence type="ECO:0000313" key="12">
    <source>
        <dbReference type="EMBL" id="KAF2861087.1"/>
    </source>
</evidence>
<feature type="transmembrane region" description="Helical" evidence="8">
    <location>
        <begin position="468"/>
        <end position="497"/>
    </location>
</feature>
<feature type="region of interest" description="Disordered" evidence="7">
    <location>
        <begin position="300"/>
        <end position="319"/>
    </location>
</feature>
<dbReference type="InterPro" id="IPR045122">
    <property type="entry name" value="Csc1-like"/>
</dbReference>
<evidence type="ECO:0000256" key="2">
    <source>
        <dbReference type="ARBA" id="ARBA00007779"/>
    </source>
</evidence>
<dbReference type="PANTHER" id="PTHR13018">
    <property type="entry name" value="PROBABLE MEMBRANE PROTEIN DUF221-RELATED"/>
    <property type="match status" value="1"/>
</dbReference>
<feature type="domain" description="CSC1/OSCA1-like N-terminal transmembrane" evidence="10">
    <location>
        <begin position="32"/>
        <end position="204"/>
    </location>
</feature>
<evidence type="ECO:0000256" key="3">
    <source>
        <dbReference type="ARBA" id="ARBA00022448"/>
    </source>
</evidence>
<feature type="transmembrane region" description="Helical" evidence="8">
    <location>
        <begin position="31"/>
        <end position="54"/>
    </location>
</feature>
<dbReference type="Pfam" id="PF13967">
    <property type="entry name" value="RSN1_TM"/>
    <property type="match status" value="1"/>
</dbReference>
<evidence type="ECO:0000256" key="7">
    <source>
        <dbReference type="SAM" id="MobiDB-lite"/>
    </source>
</evidence>
<dbReference type="Proteomes" id="UP000799421">
    <property type="component" value="Unassembled WGS sequence"/>
</dbReference>
<feature type="transmembrane region" description="Helical" evidence="8">
    <location>
        <begin position="616"/>
        <end position="639"/>
    </location>
</feature>
<reference evidence="12" key="1">
    <citation type="journal article" date="2020" name="Stud. Mycol.">
        <title>101 Dothideomycetes genomes: a test case for predicting lifestyles and emergence of pathogens.</title>
        <authorList>
            <person name="Haridas S."/>
            <person name="Albert R."/>
            <person name="Binder M."/>
            <person name="Bloem J."/>
            <person name="Labutti K."/>
            <person name="Salamov A."/>
            <person name="Andreopoulos B."/>
            <person name="Baker S."/>
            <person name="Barry K."/>
            <person name="Bills G."/>
            <person name="Bluhm B."/>
            <person name="Cannon C."/>
            <person name="Castanera R."/>
            <person name="Culley D."/>
            <person name="Daum C."/>
            <person name="Ezra D."/>
            <person name="Gonzalez J."/>
            <person name="Henrissat B."/>
            <person name="Kuo A."/>
            <person name="Liang C."/>
            <person name="Lipzen A."/>
            <person name="Lutzoni F."/>
            <person name="Magnuson J."/>
            <person name="Mondo S."/>
            <person name="Nolan M."/>
            <person name="Ohm R."/>
            <person name="Pangilinan J."/>
            <person name="Park H.-J."/>
            <person name="Ramirez L."/>
            <person name="Alfaro M."/>
            <person name="Sun H."/>
            <person name="Tritt A."/>
            <person name="Yoshinaga Y."/>
            <person name="Zwiers L.-H."/>
            <person name="Turgeon B."/>
            <person name="Goodwin S."/>
            <person name="Spatafora J."/>
            <person name="Crous P."/>
            <person name="Grigoriev I."/>
        </authorList>
    </citation>
    <scope>NUCLEOTIDE SEQUENCE</scope>
    <source>
        <strain evidence="12">CBS 480.64</strain>
    </source>
</reference>
<dbReference type="EMBL" id="MU005975">
    <property type="protein sequence ID" value="KAF2861087.1"/>
    <property type="molecule type" value="Genomic_DNA"/>
</dbReference>
<dbReference type="AlphaFoldDB" id="A0A6A7C1I1"/>
<evidence type="ECO:0000256" key="8">
    <source>
        <dbReference type="SAM" id="Phobius"/>
    </source>
</evidence>
<feature type="transmembrane region" description="Helical" evidence="8">
    <location>
        <begin position="424"/>
        <end position="448"/>
    </location>
</feature>
<feature type="transmembrane region" description="Helical" evidence="8">
    <location>
        <begin position="567"/>
        <end position="587"/>
    </location>
</feature>
<comment type="subcellular location">
    <subcellularLocation>
        <location evidence="1">Membrane</location>
        <topology evidence="1">Multi-pass membrane protein</topology>
    </subcellularLocation>
</comment>
<protein>
    <submittedName>
        <fullName evidence="12">DUF221-domain-containing protein</fullName>
    </submittedName>
</protein>
<name>A0A6A7C1I1_9PEZI</name>
<proteinExistence type="inferred from homology"/>
<dbReference type="InterPro" id="IPR027815">
    <property type="entry name" value="CSC1/OSCA1-like_cyt"/>
</dbReference>
<sequence length="808" mass="90886">MSDTHPGRNSTDDDNKYRKLLGADSPRDTGIQIGLSLLLGLSAFLAFCVLRLRFKDLYGAKHRKPVEIDDEEDDGERLNYSPQENGIKNPLPDLPDTLFGWIWPVWKVTDQQLLASAGLDAYVFLAFFRLAGKFLSVALFFAVVVIKPVHDRFPDKVVGMPGNGTAGGMEIEATSRKGSKAYLWMYVVFGYFFTATAVYLVFTETWRVISVRQGYLGSRRTVADRTIKLTGIPPELRDEKLIADAIEMLNVGKVESVTLCRDWRELDNAVKHRGVVLRKLEEAIAVNHTKRAVERNNETLPLVQPEPPDPAPVVGEVPYERPRPKTTIRAHWWSLRGSQVDAIDYYSEKLRRADSHIRQLRGSEFVATPVAFITLDSVASSQMAIQAVLDPSPLQLIASQSPAPSDVVWENTYLSRRNRMTRSWVITILFVLLTVFWSGIFAPIAGMLTPEAIHKALPSVADFLDEHVIFKSLVTTQLPTLIAALLMILVPYLYYYLSWSQGSMSKGEIEISAISKNFFFIFFNFFVVFTILGTASNYFSYLKRFRETIGDVEKVTYTLTRSLQNLLVFYVNFIILQGLGLLPVRLLELGRVFSYVMGSLGTKTPRDRSELLTLPFFCYSFTLPTSLLVFIISLVYAVLPASWSVLLAGLAYFVIGHFVFKYQLLYSMELQHSADGTAWGMVCNNIFLGLVFFQVTTAGEMVLKRADWWTLGLIPLVVGTVWTAVVFRRCYAPLLEHIALRSVTEGEGYSDLGRRDGNDGRDAPRRLGSEEYLVGEGNVWADEGIDEPRGREYVNPSLVGELRGPKGL</sequence>
<dbReference type="Pfam" id="PF02714">
    <property type="entry name" value="RSN1_7TM"/>
    <property type="match status" value="1"/>
</dbReference>
<organism evidence="12 13">
    <name type="scientific">Piedraia hortae CBS 480.64</name>
    <dbReference type="NCBI Taxonomy" id="1314780"/>
    <lineage>
        <taxon>Eukaryota</taxon>
        <taxon>Fungi</taxon>
        <taxon>Dikarya</taxon>
        <taxon>Ascomycota</taxon>
        <taxon>Pezizomycotina</taxon>
        <taxon>Dothideomycetes</taxon>
        <taxon>Dothideomycetidae</taxon>
        <taxon>Capnodiales</taxon>
        <taxon>Piedraiaceae</taxon>
        <taxon>Piedraia</taxon>
    </lineage>
</organism>
<dbReference type="InterPro" id="IPR032880">
    <property type="entry name" value="CSC1/OSCA1-like_N"/>
</dbReference>
<dbReference type="GO" id="GO:0005886">
    <property type="term" value="C:plasma membrane"/>
    <property type="evidence" value="ECO:0007669"/>
    <property type="project" value="TreeGrafter"/>
</dbReference>
<evidence type="ECO:0000259" key="9">
    <source>
        <dbReference type="Pfam" id="PF02714"/>
    </source>
</evidence>
<evidence type="ECO:0000313" key="13">
    <source>
        <dbReference type="Proteomes" id="UP000799421"/>
    </source>
</evidence>
<evidence type="ECO:0000256" key="4">
    <source>
        <dbReference type="ARBA" id="ARBA00022692"/>
    </source>
</evidence>
<keyword evidence="4 8" id="KW-0812">Transmembrane</keyword>
<feature type="transmembrane region" description="Helical" evidence="8">
    <location>
        <begin position="183"/>
        <end position="202"/>
    </location>
</feature>
<accession>A0A6A7C1I1</accession>
<feature type="region of interest" description="Disordered" evidence="7">
    <location>
        <begin position="1"/>
        <end position="21"/>
    </location>
</feature>
<keyword evidence="6 8" id="KW-0472">Membrane</keyword>
<feature type="domain" description="CSC1/OSCA1-like 7TM region" evidence="9">
    <location>
        <begin position="422"/>
        <end position="699"/>
    </location>
</feature>
<evidence type="ECO:0000259" key="11">
    <source>
        <dbReference type="Pfam" id="PF14703"/>
    </source>
</evidence>
<dbReference type="InterPro" id="IPR003864">
    <property type="entry name" value="CSC1/OSCA1-like_7TM"/>
</dbReference>
<dbReference type="GO" id="GO:0005227">
    <property type="term" value="F:calcium-activated cation channel activity"/>
    <property type="evidence" value="ECO:0007669"/>
    <property type="project" value="InterPro"/>
</dbReference>
<dbReference type="OrthoDB" id="1689567at2759"/>